<dbReference type="PANTHER" id="PTHR33607:SF2">
    <property type="entry name" value="ENDONUCLEASE-1"/>
    <property type="match status" value="1"/>
</dbReference>
<evidence type="ECO:0000313" key="4">
    <source>
        <dbReference type="EMBL" id="OUR98516.1"/>
    </source>
</evidence>
<organism evidence="4 5">
    <name type="scientific">Halobacteriovorax marinus</name>
    <dbReference type="NCBI Taxonomy" id="97084"/>
    <lineage>
        <taxon>Bacteria</taxon>
        <taxon>Pseudomonadati</taxon>
        <taxon>Bdellovibrionota</taxon>
        <taxon>Bacteriovoracia</taxon>
        <taxon>Bacteriovoracales</taxon>
        <taxon>Halobacteriovoraceae</taxon>
        <taxon>Halobacteriovorax</taxon>
    </lineage>
</organism>
<dbReference type="SUPFAM" id="SSF54060">
    <property type="entry name" value="His-Me finger endonucleases"/>
    <property type="match status" value="1"/>
</dbReference>
<dbReference type="Pfam" id="PF04231">
    <property type="entry name" value="Endonuclease_1"/>
    <property type="match status" value="1"/>
</dbReference>
<dbReference type="InterPro" id="IPR044925">
    <property type="entry name" value="His-Me_finger_sf"/>
</dbReference>
<evidence type="ECO:0000256" key="3">
    <source>
        <dbReference type="ARBA" id="ARBA00022801"/>
    </source>
</evidence>
<keyword evidence="3" id="KW-0378">Hydrolase</keyword>
<gene>
    <name evidence="4" type="ORF">A9Q84_03645</name>
</gene>
<keyword evidence="2" id="KW-0540">Nuclease</keyword>
<evidence type="ECO:0000313" key="5">
    <source>
        <dbReference type="Proteomes" id="UP000196531"/>
    </source>
</evidence>
<evidence type="ECO:0000256" key="2">
    <source>
        <dbReference type="ARBA" id="ARBA00022722"/>
    </source>
</evidence>
<dbReference type="PANTHER" id="PTHR33607">
    <property type="entry name" value="ENDONUCLEASE-1"/>
    <property type="match status" value="1"/>
</dbReference>
<comment type="caution">
    <text evidence="4">The sequence shown here is derived from an EMBL/GenBank/DDBJ whole genome shotgun (WGS) entry which is preliminary data.</text>
</comment>
<dbReference type="AlphaFoldDB" id="A0A1Y5FA84"/>
<dbReference type="GO" id="GO:0016787">
    <property type="term" value="F:hydrolase activity"/>
    <property type="evidence" value="ECO:0007669"/>
    <property type="project" value="UniProtKB-KW"/>
</dbReference>
<name>A0A1Y5FA84_9BACT</name>
<evidence type="ECO:0008006" key="6">
    <source>
        <dbReference type="Google" id="ProtNLM"/>
    </source>
</evidence>
<reference evidence="5" key="1">
    <citation type="journal article" date="2017" name="Proc. Natl. Acad. Sci. U.S.A.">
        <title>Simulation of Deepwater Horizon oil plume reveals substrate specialization within a complex community of hydrocarbon-degraders.</title>
        <authorList>
            <person name="Hu P."/>
            <person name="Dubinsky E.A."/>
            <person name="Probst A.J."/>
            <person name="Wang J."/>
            <person name="Sieber C.M.K."/>
            <person name="Tom L.M."/>
            <person name="Gardinali P."/>
            <person name="Banfield J.F."/>
            <person name="Atlas R.M."/>
            <person name="Andersen G.L."/>
        </authorList>
    </citation>
    <scope>NUCLEOTIDE SEQUENCE [LARGE SCALE GENOMIC DNA]</scope>
</reference>
<dbReference type="EMBL" id="MAAO01000004">
    <property type="protein sequence ID" value="OUR98516.1"/>
    <property type="molecule type" value="Genomic_DNA"/>
</dbReference>
<accession>A0A1Y5FA84</accession>
<protein>
    <recommendedName>
        <fullName evidence="6">Nuclease</fullName>
    </recommendedName>
</protein>
<sequence length="278" mass="31632">MKSFLILASLVTTIQSTFAGHSYYPQSFQDSVERRDLQDEELREKLKRILTSTHQKRSGSADTLGCRSGSGDCYSHVNLGYKNARKHMFGDPKLGHLKKDGSTHYIVDVYCHKKFTTSRETGKIGPMSIPNSNVINCEHTWPQSKFTGSDSRFQKSDLNHLFPTDSRANGTRGNHNFGEVTNGREPAVNCKASSYGNSRRLFQPPTVHQGNVARAMFYFAVRYNGKISNDMERILKKWHLEDPVDDAERMRNEGVYLAQKNRNPFIDYPELVDFIGDL</sequence>
<dbReference type="GO" id="GO:0004518">
    <property type="term" value="F:nuclease activity"/>
    <property type="evidence" value="ECO:0007669"/>
    <property type="project" value="UniProtKB-KW"/>
</dbReference>
<dbReference type="InterPro" id="IPR007346">
    <property type="entry name" value="Endonuclease-I"/>
</dbReference>
<dbReference type="Proteomes" id="UP000196531">
    <property type="component" value="Unassembled WGS sequence"/>
</dbReference>
<proteinExistence type="inferred from homology"/>
<evidence type="ECO:0000256" key="1">
    <source>
        <dbReference type="ARBA" id="ARBA00006429"/>
    </source>
</evidence>
<comment type="similarity">
    <text evidence="1">Belongs to the EndA/NucM nuclease family.</text>
</comment>